<keyword evidence="1" id="KW-1185">Reference proteome</keyword>
<accession>A0A915L1A8</accession>
<protein>
    <submittedName>
        <fullName evidence="2">Uncharacterized protein</fullName>
    </submittedName>
</protein>
<evidence type="ECO:0000313" key="2">
    <source>
        <dbReference type="WBParaSite" id="nRc.2.0.1.t44495-RA"/>
    </source>
</evidence>
<dbReference type="WBParaSite" id="nRc.2.0.1.t44495-RA">
    <property type="protein sequence ID" value="nRc.2.0.1.t44495-RA"/>
    <property type="gene ID" value="nRc.2.0.1.g44495"/>
</dbReference>
<name>A0A915L1A8_ROMCU</name>
<evidence type="ECO:0000313" key="1">
    <source>
        <dbReference type="Proteomes" id="UP000887565"/>
    </source>
</evidence>
<dbReference type="Proteomes" id="UP000887565">
    <property type="component" value="Unplaced"/>
</dbReference>
<dbReference type="AlphaFoldDB" id="A0A915L1A8"/>
<organism evidence="1 2">
    <name type="scientific">Romanomermis culicivorax</name>
    <name type="common">Nematode worm</name>
    <dbReference type="NCBI Taxonomy" id="13658"/>
    <lineage>
        <taxon>Eukaryota</taxon>
        <taxon>Metazoa</taxon>
        <taxon>Ecdysozoa</taxon>
        <taxon>Nematoda</taxon>
        <taxon>Enoplea</taxon>
        <taxon>Dorylaimia</taxon>
        <taxon>Mermithida</taxon>
        <taxon>Mermithoidea</taxon>
        <taxon>Mermithidae</taxon>
        <taxon>Romanomermis</taxon>
    </lineage>
</organism>
<proteinExistence type="predicted"/>
<sequence>MQINEVDGVLPKLLEESMTKTSNGPSGPIPYGPIVQRNFWILAGQSKGISFDRHQENWPGQLVCGFDVEKIGQDKVATLFKIREVDNPLGKQFAHYISFTLTNGQTYVIDTTNPLEREWDKANKEKEGGVLEPASQALEDKDSMEAKTQQEEIDEAKVQTLVEESAVKMLGIDVRLDKMQETSQEIAVQSKDPKA</sequence>
<reference evidence="2" key="1">
    <citation type="submission" date="2022-11" db="UniProtKB">
        <authorList>
            <consortium name="WormBaseParasite"/>
        </authorList>
    </citation>
    <scope>IDENTIFICATION</scope>
</reference>